<protein>
    <submittedName>
        <fullName evidence="2">Uncharacterized protein</fullName>
    </submittedName>
</protein>
<keyword evidence="1" id="KW-1133">Transmembrane helix</keyword>
<organism evidence="2 3">
    <name type="scientific">Dibothriocephalus latus</name>
    <name type="common">Fish tapeworm</name>
    <name type="synonym">Diphyllobothrium latum</name>
    <dbReference type="NCBI Taxonomy" id="60516"/>
    <lineage>
        <taxon>Eukaryota</taxon>
        <taxon>Metazoa</taxon>
        <taxon>Spiralia</taxon>
        <taxon>Lophotrochozoa</taxon>
        <taxon>Platyhelminthes</taxon>
        <taxon>Cestoda</taxon>
        <taxon>Eucestoda</taxon>
        <taxon>Diphyllobothriidea</taxon>
        <taxon>Diphyllobothriidae</taxon>
        <taxon>Dibothriocephalus</taxon>
    </lineage>
</organism>
<evidence type="ECO:0000313" key="3">
    <source>
        <dbReference type="Proteomes" id="UP000281553"/>
    </source>
</evidence>
<evidence type="ECO:0000313" key="2">
    <source>
        <dbReference type="EMBL" id="VDN10099.1"/>
    </source>
</evidence>
<evidence type="ECO:0000256" key="1">
    <source>
        <dbReference type="SAM" id="Phobius"/>
    </source>
</evidence>
<accession>A0A3P7NL40</accession>
<keyword evidence="1" id="KW-0472">Membrane</keyword>
<keyword evidence="3" id="KW-1185">Reference proteome</keyword>
<dbReference type="EMBL" id="UYRU01048469">
    <property type="protein sequence ID" value="VDN10099.1"/>
    <property type="molecule type" value="Genomic_DNA"/>
</dbReference>
<reference evidence="2 3" key="1">
    <citation type="submission" date="2018-11" db="EMBL/GenBank/DDBJ databases">
        <authorList>
            <consortium name="Pathogen Informatics"/>
        </authorList>
    </citation>
    <scope>NUCLEOTIDE SEQUENCE [LARGE SCALE GENOMIC DNA]</scope>
</reference>
<dbReference type="OrthoDB" id="10579447at2759"/>
<name>A0A3P7NL40_DIBLA</name>
<keyword evidence="1" id="KW-0812">Transmembrane</keyword>
<gene>
    <name evidence="2" type="ORF">DILT_LOCUS5930</name>
</gene>
<dbReference type="Proteomes" id="UP000281553">
    <property type="component" value="Unassembled WGS sequence"/>
</dbReference>
<dbReference type="AlphaFoldDB" id="A0A3P7NL40"/>
<proteinExistence type="predicted"/>
<feature type="transmembrane region" description="Helical" evidence="1">
    <location>
        <begin position="60"/>
        <end position="81"/>
    </location>
</feature>
<sequence>MAVSGSLCIISFFTYFNIRSVAVSSSGVILEDLVKNKVPFESPAILYDAVHLYLDTQKSLLIGIALFSLLLMAVAAVGIVLSACRANCMILAVTFCPSFNPNSTASVSIVA</sequence>